<dbReference type="PROSITE" id="PS51123">
    <property type="entry name" value="OMPA_2"/>
    <property type="match status" value="1"/>
</dbReference>
<keyword evidence="1 2" id="KW-0472">Membrane</keyword>
<dbReference type="InterPro" id="IPR036737">
    <property type="entry name" value="OmpA-like_sf"/>
</dbReference>
<dbReference type="SUPFAM" id="SSF103088">
    <property type="entry name" value="OmpA-like"/>
    <property type="match status" value="1"/>
</dbReference>
<comment type="caution">
    <text evidence="4">The sequence shown here is derived from an EMBL/GenBank/DDBJ whole genome shotgun (WGS) entry which is preliminary data.</text>
</comment>
<feature type="transmembrane region" description="Helical" evidence="2">
    <location>
        <begin position="21"/>
        <end position="39"/>
    </location>
</feature>
<proteinExistence type="predicted"/>
<evidence type="ECO:0000256" key="1">
    <source>
        <dbReference type="PROSITE-ProRule" id="PRU00473"/>
    </source>
</evidence>
<evidence type="ECO:0000259" key="3">
    <source>
        <dbReference type="PROSITE" id="PS51123"/>
    </source>
</evidence>
<reference evidence="4 5" key="1">
    <citation type="submission" date="2024-06" db="EMBL/GenBank/DDBJ databases">
        <title>The Natural Products Discovery Center: Release of the First 8490 Sequenced Strains for Exploring Actinobacteria Biosynthetic Diversity.</title>
        <authorList>
            <person name="Kalkreuter E."/>
            <person name="Kautsar S.A."/>
            <person name="Yang D."/>
            <person name="Bader C.D."/>
            <person name="Teijaro C.N."/>
            <person name="Fluegel L."/>
            <person name="Davis C.M."/>
            <person name="Simpson J.R."/>
            <person name="Lauterbach L."/>
            <person name="Steele A.D."/>
            <person name="Gui C."/>
            <person name="Meng S."/>
            <person name="Li G."/>
            <person name="Viehrig K."/>
            <person name="Ye F."/>
            <person name="Su P."/>
            <person name="Kiefer A.F."/>
            <person name="Nichols A."/>
            <person name="Cepeda A.J."/>
            <person name="Yan W."/>
            <person name="Fan B."/>
            <person name="Jiang Y."/>
            <person name="Adhikari A."/>
            <person name="Zheng C.-J."/>
            <person name="Schuster L."/>
            <person name="Cowan T.M."/>
            <person name="Smanski M.J."/>
            <person name="Chevrette M.G."/>
            <person name="De Carvalho L.P.S."/>
            <person name="Shen B."/>
        </authorList>
    </citation>
    <scope>NUCLEOTIDE SEQUENCE [LARGE SCALE GENOMIC DNA]</scope>
    <source>
        <strain evidence="4 5">NPDC050403</strain>
    </source>
</reference>
<dbReference type="EMBL" id="JBFAKC010000003">
    <property type="protein sequence ID" value="MEV0707387.1"/>
    <property type="molecule type" value="Genomic_DNA"/>
</dbReference>
<organism evidence="4 5">
    <name type="scientific">Nocardia aurea</name>
    <dbReference type="NCBI Taxonomy" id="2144174"/>
    <lineage>
        <taxon>Bacteria</taxon>
        <taxon>Bacillati</taxon>
        <taxon>Actinomycetota</taxon>
        <taxon>Actinomycetes</taxon>
        <taxon>Mycobacteriales</taxon>
        <taxon>Nocardiaceae</taxon>
        <taxon>Nocardia</taxon>
    </lineage>
</organism>
<name>A0ABV3FPP1_9NOCA</name>
<dbReference type="Proteomes" id="UP001551695">
    <property type="component" value="Unassembled WGS sequence"/>
</dbReference>
<dbReference type="Gene3D" id="3.30.1330.60">
    <property type="entry name" value="OmpA-like domain"/>
    <property type="match status" value="1"/>
</dbReference>
<keyword evidence="2" id="KW-1133">Transmembrane helix</keyword>
<accession>A0ABV3FPP1</accession>
<keyword evidence="2" id="KW-0812">Transmembrane</keyword>
<dbReference type="RefSeq" id="WP_357781169.1">
    <property type="nucleotide sequence ID" value="NZ_JBFAKC010000003.1"/>
</dbReference>
<dbReference type="InterPro" id="IPR006665">
    <property type="entry name" value="OmpA-like"/>
</dbReference>
<evidence type="ECO:0000256" key="2">
    <source>
        <dbReference type="SAM" id="Phobius"/>
    </source>
</evidence>
<protein>
    <submittedName>
        <fullName evidence="4">OmpA family protein</fullName>
    </submittedName>
</protein>
<feature type="domain" description="OmpA-like" evidence="3">
    <location>
        <begin position="279"/>
        <end position="402"/>
    </location>
</feature>
<dbReference type="Pfam" id="PF00691">
    <property type="entry name" value="OmpA"/>
    <property type="match status" value="1"/>
</dbReference>
<evidence type="ECO:0000313" key="5">
    <source>
        <dbReference type="Proteomes" id="UP001551695"/>
    </source>
</evidence>
<gene>
    <name evidence="4" type="ORF">AB0I48_07485</name>
</gene>
<evidence type="ECO:0000313" key="4">
    <source>
        <dbReference type="EMBL" id="MEV0707387.1"/>
    </source>
</evidence>
<sequence length="403" mass="42050">MTSPTSYLPRTGVDHFCRARVTVATVILLAVATLLGMTGCSPTSATTSASAIILVATATSAEPSPIPSDSVVDELANMAKRSKRKGGATVRIITSASGETSTIDLTPLRPNGQVQHAVADADRQISAAIQKLREGLTETTSIAPGLSVLALLDRAAQIPDADIHVLSSGISTEAPMDFRVIGWNTNPASIIDSIVRQGQLPRLMGRHVTFHGLGVAAGSQPNLPPFARAVIERVWIGICERAEAASCIVSHDAPPAAPPVSTMPVPVVPVPEAITEDGCPVWLNLSDAVLHFAGGSAVLPASADDALRPIVGATTRCNIQSIDITGHIADTGDGDDHDKLASRRAQAVADRLVALGLSRYLLGVVAGRDAREPVIPNFTNGAFDGGKAEMNRRTEVVLHQANR</sequence>
<keyword evidence="5" id="KW-1185">Reference proteome</keyword>
<dbReference type="CDD" id="cd07185">
    <property type="entry name" value="OmpA_C-like"/>
    <property type="match status" value="1"/>
</dbReference>